<evidence type="ECO:0000313" key="2">
    <source>
        <dbReference type="EMBL" id="KAJ9132911.1"/>
    </source>
</evidence>
<keyword evidence="3" id="KW-1185">Reference proteome</keyword>
<proteinExistence type="predicted"/>
<dbReference type="InterPro" id="IPR028309">
    <property type="entry name" value="RB_fam"/>
</dbReference>
<dbReference type="InterPro" id="IPR036915">
    <property type="entry name" value="Cyclin-like_sf"/>
</dbReference>
<dbReference type="SUPFAM" id="SSF47954">
    <property type="entry name" value="Cyclin-like"/>
    <property type="match status" value="2"/>
</dbReference>
<dbReference type="SMART" id="SM01368">
    <property type="entry name" value="RB_A"/>
    <property type="match status" value="1"/>
</dbReference>
<dbReference type="Gene3D" id="1.10.472.10">
    <property type="entry name" value="Cyclin-like"/>
    <property type="match status" value="2"/>
</dbReference>
<dbReference type="InterPro" id="IPR002720">
    <property type="entry name" value="RB_A"/>
</dbReference>
<dbReference type="PANTHER" id="PTHR13742:SF32">
    <property type="entry name" value="RETINOBLASTOMA-ASSOCIATED PROTEIN A-BOX DOMAIN-CONTAINING PROTEIN"/>
    <property type="match status" value="1"/>
</dbReference>
<dbReference type="PANTHER" id="PTHR13742">
    <property type="entry name" value="RETINOBLASTOMA-ASSOCIATED PROTEIN RB -RELATED"/>
    <property type="match status" value="1"/>
</dbReference>
<evidence type="ECO:0000313" key="3">
    <source>
        <dbReference type="Proteomes" id="UP001174677"/>
    </source>
</evidence>
<sequence>MTEAASVSSLCSPVSPVTGSLSVSTSKMTRSPVKVAEITGSWLQTVISPLPSKPSAKLEQMLVVHGQSIVDEVIRRANILVTALFPTSRFDQRFISTLYRINLIESSWSEQRRSQALKLYYRVLEAVCESEAQKLNTNDLSGLLANERFHRCLLACSAELVSAMQTGISMLLPLIFERTGITAFDLSKVIGTFITHEQSLPRELRRHLNSLEEQLLESRVWEKGSSLYDSLIVSRPALSDEIYRLGLLAAPMPSLDTIALHYTGSYGGFPYPTILHNHNLSPVEDRDTIIRRKRPCSEHGDKGLNHISPKSQKIDSPPAFRDLQSQAAPASPSLQNAILSPTQSNPQHGGGACSDTAISILFSKMTKLAAIRIQCIAERLKLSQQFREKIYFLFQQILTQRASLFFNRHIDQIILCCFYGVAKVSEVELTFKQIIDNYKKQPQCRSQIYLSVSSNHEKNGGQYVGIIAFYENFFVPNVKSLLEILHAKTPKQLPEINHNDDSPSLHQMSPFPSLPDFSPKKVSPSQNVYLSPLRPSKRDALNSNILTKSYYALFGGSTRRHESPSKQLSAINKRLNRAPKARCMLKFDNSDAVMISDSVVAESLSLQNNYPASSGVVP</sequence>
<dbReference type="Proteomes" id="UP001174677">
    <property type="component" value="Unassembled WGS sequence"/>
</dbReference>
<gene>
    <name evidence="2" type="ORF">P3X46_033730</name>
</gene>
<name>A0ABQ9KC66_HEVBR</name>
<evidence type="ECO:0000259" key="1">
    <source>
        <dbReference type="SMART" id="SM01368"/>
    </source>
</evidence>
<reference evidence="2 3" key="1">
    <citation type="journal article" date="2023" name="Plant Biotechnol. J.">
        <title>Chromosome-level wild Hevea brasiliensis genome provides new tools for genomic-assisted breeding and valuable loci to elevate rubber yield.</title>
        <authorList>
            <person name="Cheng H."/>
            <person name="Song X."/>
            <person name="Hu Y."/>
            <person name="Wu T."/>
            <person name="Yang Q."/>
            <person name="An Z."/>
            <person name="Feng S."/>
            <person name="Deng Z."/>
            <person name="Wu W."/>
            <person name="Zeng X."/>
            <person name="Tu M."/>
            <person name="Wang X."/>
            <person name="Huang H."/>
        </authorList>
    </citation>
    <scope>NUCLEOTIDE SEQUENCE [LARGE SCALE GENOMIC DNA]</scope>
    <source>
        <strain evidence="2">MT/VB/25A 57/8</strain>
    </source>
</reference>
<feature type="domain" description="Retinoblastoma-associated protein A-box" evidence="1">
    <location>
        <begin position="31"/>
        <end position="231"/>
    </location>
</feature>
<dbReference type="Pfam" id="PF01858">
    <property type="entry name" value="RB_A"/>
    <property type="match status" value="1"/>
</dbReference>
<dbReference type="Pfam" id="PF01857">
    <property type="entry name" value="RB_B"/>
    <property type="match status" value="1"/>
</dbReference>
<protein>
    <recommendedName>
        <fullName evidence="1">Retinoblastoma-associated protein A-box domain-containing protein</fullName>
    </recommendedName>
</protein>
<organism evidence="2 3">
    <name type="scientific">Hevea brasiliensis</name>
    <name type="common">Para rubber tree</name>
    <name type="synonym">Siphonia brasiliensis</name>
    <dbReference type="NCBI Taxonomy" id="3981"/>
    <lineage>
        <taxon>Eukaryota</taxon>
        <taxon>Viridiplantae</taxon>
        <taxon>Streptophyta</taxon>
        <taxon>Embryophyta</taxon>
        <taxon>Tracheophyta</taxon>
        <taxon>Spermatophyta</taxon>
        <taxon>Magnoliopsida</taxon>
        <taxon>eudicotyledons</taxon>
        <taxon>Gunneridae</taxon>
        <taxon>Pentapetalae</taxon>
        <taxon>rosids</taxon>
        <taxon>fabids</taxon>
        <taxon>Malpighiales</taxon>
        <taxon>Euphorbiaceae</taxon>
        <taxon>Crotonoideae</taxon>
        <taxon>Micrandreae</taxon>
        <taxon>Hevea</taxon>
    </lineage>
</organism>
<dbReference type="EMBL" id="JARPOI010000019">
    <property type="protein sequence ID" value="KAJ9132911.1"/>
    <property type="molecule type" value="Genomic_DNA"/>
</dbReference>
<accession>A0ABQ9KC66</accession>
<comment type="caution">
    <text evidence="2">The sequence shown here is derived from an EMBL/GenBank/DDBJ whole genome shotgun (WGS) entry which is preliminary data.</text>
</comment>
<dbReference type="InterPro" id="IPR002719">
    <property type="entry name" value="RB_B"/>
</dbReference>